<keyword evidence="2" id="KW-1185">Reference proteome</keyword>
<sequence length="102" mass="11276">MSKPTHHLFVCGSFRANGERQGVCHKKDSMSLLSYLQSEVQDRMIDGVEIAVTGCMNFCVKGPVMVDYPTGNFYRVPDNAAIDAILDAIEEDSVAEDYLIAE</sequence>
<name>A0A178IN35_9BACT</name>
<reference evidence="1 2" key="1">
    <citation type="submission" date="2016-01" db="EMBL/GenBank/DDBJ databases">
        <title>High potential of lignocellulose degradation of a new Verrucomicrobia species.</title>
        <authorList>
            <person name="Wang Y."/>
            <person name="Shi Y."/>
            <person name="Qiu Z."/>
            <person name="Liu S."/>
            <person name="Yang H."/>
        </authorList>
    </citation>
    <scope>NUCLEOTIDE SEQUENCE [LARGE SCALE GENOMIC DNA]</scope>
    <source>
        <strain evidence="1 2">TSB47</strain>
    </source>
</reference>
<gene>
    <name evidence="1" type="ORF">AW736_03635</name>
</gene>
<comment type="caution">
    <text evidence="1">The sequence shown here is derived from an EMBL/GenBank/DDBJ whole genome shotgun (WGS) entry which is preliminary data.</text>
</comment>
<dbReference type="InterPro" id="IPR036249">
    <property type="entry name" value="Thioredoxin-like_sf"/>
</dbReference>
<dbReference type="SUPFAM" id="SSF52833">
    <property type="entry name" value="Thioredoxin-like"/>
    <property type="match status" value="1"/>
</dbReference>
<dbReference type="Proteomes" id="UP000078486">
    <property type="component" value="Unassembled WGS sequence"/>
</dbReference>
<protein>
    <submittedName>
        <fullName evidence="1">Ferredoxin</fullName>
    </submittedName>
</protein>
<dbReference type="Gene3D" id="3.40.30.10">
    <property type="entry name" value="Glutaredoxin"/>
    <property type="match status" value="1"/>
</dbReference>
<dbReference type="EMBL" id="LRRQ01000030">
    <property type="protein sequence ID" value="OAM91313.1"/>
    <property type="molecule type" value="Genomic_DNA"/>
</dbReference>
<dbReference type="RefSeq" id="WP_068768892.1">
    <property type="nucleotide sequence ID" value="NZ_CP109796.1"/>
</dbReference>
<dbReference type="AlphaFoldDB" id="A0A178IN35"/>
<evidence type="ECO:0000313" key="2">
    <source>
        <dbReference type="Proteomes" id="UP000078486"/>
    </source>
</evidence>
<accession>A0A178IN35</accession>
<dbReference type="STRING" id="1184151.AW736_03635"/>
<evidence type="ECO:0000313" key="1">
    <source>
        <dbReference type="EMBL" id="OAM91313.1"/>
    </source>
</evidence>
<proteinExistence type="predicted"/>
<dbReference type="OrthoDB" id="9761899at2"/>
<dbReference type="CDD" id="cd02980">
    <property type="entry name" value="TRX_Fd_family"/>
    <property type="match status" value="1"/>
</dbReference>
<organism evidence="1 2">
    <name type="scientific">Termitidicoccus mucosus</name>
    <dbReference type="NCBI Taxonomy" id="1184151"/>
    <lineage>
        <taxon>Bacteria</taxon>
        <taxon>Pseudomonadati</taxon>
        <taxon>Verrucomicrobiota</taxon>
        <taxon>Opitutia</taxon>
        <taxon>Opitutales</taxon>
        <taxon>Opitutaceae</taxon>
        <taxon>Termitidicoccus</taxon>
    </lineage>
</organism>